<proteinExistence type="predicted"/>
<dbReference type="EMBL" id="LCIE01000020">
    <property type="protein sequence ID" value="KKT48731.1"/>
    <property type="molecule type" value="Genomic_DNA"/>
</dbReference>
<feature type="non-terminal residue" evidence="1">
    <location>
        <position position="1"/>
    </location>
</feature>
<dbReference type="AlphaFoldDB" id="A0A0G1HNH2"/>
<protein>
    <submittedName>
        <fullName evidence="1">Uncharacterized protein</fullName>
    </submittedName>
</protein>
<reference evidence="1 2" key="1">
    <citation type="journal article" date="2015" name="Nature">
        <title>rRNA introns, odd ribosomes, and small enigmatic genomes across a large radiation of phyla.</title>
        <authorList>
            <person name="Brown C.T."/>
            <person name="Hug L.A."/>
            <person name="Thomas B.C."/>
            <person name="Sharon I."/>
            <person name="Castelle C.J."/>
            <person name="Singh A."/>
            <person name="Wilkins M.J."/>
            <person name="Williams K.H."/>
            <person name="Banfield J.F."/>
        </authorList>
    </citation>
    <scope>NUCLEOTIDE SEQUENCE [LARGE SCALE GENOMIC DNA]</scope>
</reference>
<dbReference type="Proteomes" id="UP000034172">
    <property type="component" value="Unassembled WGS sequence"/>
</dbReference>
<evidence type="ECO:0000313" key="1">
    <source>
        <dbReference type="EMBL" id="KKT48731.1"/>
    </source>
</evidence>
<name>A0A0G1HNH2_9BACT</name>
<accession>A0A0G1HNH2</accession>
<comment type="caution">
    <text evidence="1">The sequence shown here is derived from an EMBL/GenBank/DDBJ whole genome shotgun (WGS) entry which is preliminary data.</text>
</comment>
<sequence>VVAGEEYSLSMTLTSGGNKPAVGWIPPAEPGQCGPKKNPGANACGVRWDINPLINYATANSTDITGVTAGADQANIECWGDPIENDATQDYDLRLEGLTIVQMLLERQL</sequence>
<evidence type="ECO:0000313" key="2">
    <source>
        <dbReference type="Proteomes" id="UP000034172"/>
    </source>
</evidence>
<organism evidence="1 2">
    <name type="scientific">Candidatus Collierbacteria bacterium GW2011_GWC2_44_18</name>
    <dbReference type="NCBI Taxonomy" id="1618392"/>
    <lineage>
        <taxon>Bacteria</taxon>
        <taxon>Candidatus Collieribacteriota</taxon>
    </lineage>
</organism>
<dbReference type="STRING" id="1618392.UW41_C0020G0020"/>
<gene>
    <name evidence="1" type="ORF">UW41_C0020G0020</name>
</gene>